<dbReference type="PRINTS" id="PR00080">
    <property type="entry name" value="SDRFAMILY"/>
</dbReference>
<dbReference type="PANTHER" id="PTHR42760">
    <property type="entry name" value="SHORT-CHAIN DEHYDROGENASES/REDUCTASES FAMILY MEMBER"/>
    <property type="match status" value="1"/>
</dbReference>
<protein>
    <submittedName>
        <fullName evidence="4">Unannotated protein</fullName>
    </submittedName>
</protein>
<evidence type="ECO:0000256" key="2">
    <source>
        <dbReference type="ARBA" id="ARBA00023002"/>
    </source>
</evidence>
<dbReference type="Pfam" id="PF13561">
    <property type="entry name" value="adh_short_C2"/>
    <property type="match status" value="1"/>
</dbReference>
<evidence type="ECO:0000313" key="4">
    <source>
        <dbReference type="EMBL" id="CAB4824256.1"/>
    </source>
</evidence>
<dbReference type="InterPro" id="IPR057326">
    <property type="entry name" value="KR_dom"/>
</dbReference>
<comment type="similarity">
    <text evidence="1">Belongs to the short-chain dehydrogenases/reductases (SDR) family.</text>
</comment>
<evidence type="ECO:0000256" key="1">
    <source>
        <dbReference type="ARBA" id="ARBA00006484"/>
    </source>
</evidence>
<accession>A0A6J6ZUX3</accession>
<sequence>MTVLDSFSLADKVAVVTGTTRGLGRVLALALAEAGADIVHLNRSANEEVENACRDFGRASTSVFCELNGDADQLGKAIGLAHGWQGRIDILVNSAGIVSRGPILERSVTEINEVLQVDLVAPMHLSLAAARLMIGQGGGKIINIASLMSFQGGLNVAAYATAKSGLAGLTRALANEWGSQGICVNALVPGYIATEINADLRADETRAAEFRTRIPAGRWGTPSDLVGGLIFLASQASNYVNGHLLVIDGGWMSR</sequence>
<dbReference type="EMBL" id="CAFABK010000010">
    <property type="protein sequence ID" value="CAB4824256.1"/>
    <property type="molecule type" value="Genomic_DNA"/>
</dbReference>
<evidence type="ECO:0000259" key="3">
    <source>
        <dbReference type="SMART" id="SM00822"/>
    </source>
</evidence>
<dbReference type="GO" id="GO:0016616">
    <property type="term" value="F:oxidoreductase activity, acting on the CH-OH group of donors, NAD or NADP as acceptor"/>
    <property type="evidence" value="ECO:0007669"/>
    <property type="project" value="TreeGrafter"/>
</dbReference>
<dbReference type="Gene3D" id="3.40.50.720">
    <property type="entry name" value="NAD(P)-binding Rossmann-like Domain"/>
    <property type="match status" value="1"/>
</dbReference>
<proteinExistence type="inferred from homology"/>
<dbReference type="InterPro" id="IPR036291">
    <property type="entry name" value="NAD(P)-bd_dom_sf"/>
</dbReference>
<gene>
    <name evidence="4" type="ORF">UFOPK3204_00370</name>
</gene>
<dbReference type="PROSITE" id="PS00061">
    <property type="entry name" value="ADH_SHORT"/>
    <property type="match status" value="1"/>
</dbReference>
<dbReference type="FunFam" id="3.40.50.720:FF:000084">
    <property type="entry name" value="Short-chain dehydrogenase reductase"/>
    <property type="match status" value="1"/>
</dbReference>
<dbReference type="AlphaFoldDB" id="A0A6J6ZUX3"/>
<organism evidence="4">
    <name type="scientific">freshwater metagenome</name>
    <dbReference type="NCBI Taxonomy" id="449393"/>
    <lineage>
        <taxon>unclassified sequences</taxon>
        <taxon>metagenomes</taxon>
        <taxon>ecological metagenomes</taxon>
    </lineage>
</organism>
<keyword evidence="2" id="KW-0560">Oxidoreductase</keyword>
<dbReference type="PANTHER" id="PTHR42760:SF5">
    <property type="entry name" value="2-DEHYDRO-3-DEOXY-D-GLUCONATE 5-DEHYDROGENASE"/>
    <property type="match status" value="1"/>
</dbReference>
<name>A0A6J6ZUX3_9ZZZZ</name>
<dbReference type="InterPro" id="IPR002347">
    <property type="entry name" value="SDR_fam"/>
</dbReference>
<dbReference type="PRINTS" id="PR00081">
    <property type="entry name" value="GDHRDH"/>
</dbReference>
<dbReference type="SMART" id="SM00822">
    <property type="entry name" value="PKS_KR"/>
    <property type="match status" value="1"/>
</dbReference>
<dbReference type="SUPFAM" id="SSF51735">
    <property type="entry name" value="NAD(P)-binding Rossmann-fold domains"/>
    <property type="match status" value="1"/>
</dbReference>
<reference evidence="4" key="1">
    <citation type="submission" date="2020-05" db="EMBL/GenBank/DDBJ databases">
        <authorList>
            <person name="Chiriac C."/>
            <person name="Salcher M."/>
            <person name="Ghai R."/>
            <person name="Kavagutti S V."/>
        </authorList>
    </citation>
    <scope>NUCLEOTIDE SEQUENCE</scope>
</reference>
<feature type="domain" description="Ketoreductase" evidence="3">
    <location>
        <begin position="12"/>
        <end position="190"/>
    </location>
</feature>
<dbReference type="InterPro" id="IPR020904">
    <property type="entry name" value="Sc_DH/Rdtase_CS"/>
</dbReference>